<proteinExistence type="predicted"/>
<dbReference type="AlphaFoldDB" id="V5C821"/>
<comment type="caution">
    <text evidence="1">The sequence shown here is derived from an EMBL/GenBank/DDBJ whole genome shotgun (WGS) entry which is preliminary data.</text>
</comment>
<accession>V5C821</accession>
<sequence length="118" mass="14075">MSRVRVPKKQYIAQDVDMIRSAAYLDLSGNAVKLLVLMQCHWRMYEPIAYSVTEAQKRVGCCRGLAHQAFRELESHGFIRLVLEGHYYKQLARRWRLTFRQFNDQKPTDEWQTWTPEL</sequence>
<dbReference type="OrthoDB" id="6058756at2"/>
<reference evidence="1 2" key="1">
    <citation type="journal article" date="2013" name="Genome Announc.">
        <title>Draft Genome Sequence of the Methanotrophic Gammaproteobacterium Methyloglobulus morosus DSM 22980 Strain KoM1.</title>
        <authorList>
            <person name="Poehlein A."/>
            <person name="Deutzmann J.S."/>
            <person name="Daniel R."/>
            <person name="Simeonova D.D."/>
        </authorList>
    </citation>
    <scope>NUCLEOTIDE SEQUENCE [LARGE SCALE GENOMIC DNA]</scope>
    <source>
        <strain evidence="1 2">KoM1</strain>
    </source>
</reference>
<dbReference type="STRING" id="1116472.MGMO_44c00330"/>
<dbReference type="EMBL" id="AYLO01000043">
    <property type="protein sequence ID" value="ESS72883.1"/>
    <property type="molecule type" value="Genomic_DNA"/>
</dbReference>
<evidence type="ECO:0000313" key="2">
    <source>
        <dbReference type="Proteomes" id="UP000017842"/>
    </source>
</evidence>
<keyword evidence="2" id="KW-1185">Reference proteome</keyword>
<name>V5C821_9GAMM</name>
<evidence type="ECO:0000313" key="1">
    <source>
        <dbReference type="EMBL" id="ESS72883.1"/>
    </source>
</evidence>
<gene>
    <name evidence="1" type="ORF">MGMO_44c00330</name>
</gene>
<protein>
    <submittedName>
        <fullName evidence="1">Uncharacterized protein</fullName>
    </submittedName>
</protein>
<dbReference type="RefSeq" id="WP_023494133.1">
    <property type="nucleotide sequence ID" value="NZ_AYLO01000043.1"/>
</dbReference>
<organism evidence="1 2">
    <name type="scientific">Methyloglobulus morosus KoM1</name>
    <dbReference type="NCBI Taxonomy" id="1116472"/>
    <lineage>
        <taxon>Bacteria</taxon>
        <taxon>Pseudomonadati</taxon>
        <taxon>Pseudomonadota</taxon>
        <taxon>Gammaproteobacteria</taxon>
        <taxon>Methylococcales</taxon>
        <taxon>Methylococcaceae</taxon>
        <taxon>Methyloglobulus</taxon>
    </lineage>
</organism>
<dbReference type="Proteomes" id="UP000017842">
    <property type="component" value="Unassembled WGS sequence"/>
</dbReference>